<dbReference type="Proteomes" id="UP000036243">
    <property type="component" value="Unassembled WGS sequence"/>
</dbReference>
<evidence type="ECO:0000256" key="1">
    <source>
        <dbReference type="SAM" id="Phobius"/>
    </source>
</evidence>
<keyword evidence="2" id="KW-0121">Carboxypeptidase</keyword>
<keyword evidence="2" id="KW-0378">Hydrolase</keyword>
<sequence length="93" mass="10651">MRLELVGIFICVIMMLGIFIIYTNQSIAKESDKVNYESRENFINKEKDSRGKRQSKYTESSFASIQAVVNKEYGLPEDLVDRIVTALTDKPNV</sequence>
<organism evidence="2 3">
    <name type="scientific">Bacillus cereus</name>
    <dbReference type="NCBI Taxonomy" id="1396"/>
    <lineage>
        <taxon>Bacteria</taxon>
        <taxon>Bacillati</taxon>
        <taxon>Bacillota</taxon>
        <taxon>Bacilli</taxon>
        <taxon>Bacillales</taxon>
        <taxon>Bacillaceae</taxon>
        <taxon>Bacillus</taxon>
        <taxon>Bacillus cereus group</taxon>
    </lineage>
</organism>
<keyword evidence="1" id="KW-0472">Membrane</keyword>
<dbReference type="AlphaFoldDB" id="A0A9X0KI35"/>
<dbReference type="EMBL" id="JYFW01000008">
    <property type="protein sequence ID" value="KMP21520.1"/>
    <property type="molecule type" value="Genomic_DNA"/>
</dbReference>
<evidence type="ECO:0000313" key="2">
    <source>
        <dbReference type="EMBL" id="KMP21520.1"/>
    </source>
</evidence>
<accession>A0A9X0KI35</accession>
<proteinExistence type="predicted"/>
<feature type="transmembrane region" description="Helical" evidence="1">
    <location>
        <begin position="6"/>
        <end position="23"/>
    </location>
</feature>
<keyword evidence="2" id="KW-0645">Protease</keyword>
<reference evidence="2 3" key="1">
    <citation type="submission" date="2015-02" db="EMBL/GenBank/DDBJ databases">
        <title>Evolution of B. cereus sensu lato: Distribution, horizontal transfer and duplication of chromosomal virulence genes.</title>
        <authorList>
            <person name="Boehm M.-E."/>
            <person name="Huptas C."/>
            <person name="Krey V.M."/>
            <person name="Scherer S."/>
        </authorList>
    </citation>
    <scope>NUCLEOTIDE SEQUENCE [LARGE SCALE GENOMIC DNA]</scope>
    <source>
        <strain evidence="2 3">#17</strain>
    </source>
</reference>
<evidence type="ECO:0000313" key="3">
    <source>
        <dbReference type="Proteomes" id="UP000036243"/>
    </source>
</evidence>
<comment type="caution">
    <text evidence="2">The sequence shown here is derived from an EMBL/GenBank/DDBJ whole genome shotgun (WGS) entry which is preliminary data.</text>
</comment>
<dbReference type="GO" id="GO:0004180">
    <property type="term" value="F:carboxypeptidase activity"/>
    <property type="evidence" value="ECO:0007669"/>
    <property type="project" value="UniProtKB-KW"/>
</dbReference>
<protein>
    <submittedName>
        <fullName evidence="2">D-alanyl-D-alanine carboxypeptidase</fullName>
    </submittedName>
</protein>
<keyword evidence="1" id="KW-0812">Transmembrane</keyword>
<keyword evidence="1" id="KW-1133">Transmembrane helix</keyword>
<gene>
    <name evidence="2" type="ORF">TQ94_02110</name>
</gene>
<name>A0A9X0KI35_BACCE</name>